<name>A0A564XZP5_HYMDI</name>
<proteinExistence type="predicted"/>
<dbReference type="PANTHER" id="PTHR24412:SF489">
    <property type="entry name" value="RING FINGER DOMAIN AND KELCH REPEAT-CONTAINING PROTEIN DDB_G0271372"/>
    <property type="match status" value="1"/>
</dbReference>
<keyword evidence="4" id="KW-1185">Reference proteome</keyword>
<keyword evidence="2" id="KW-0677">Repeat</keyword>
<gene>
    <name evidence="3" type="ORF">WMSIL1_LOCUS1130</name>
</gene>
<dbReference type="EMBL" id="CABIJS010000023">
    <property type="protein sequence ID" value="VUZ39998.1"/>
    <property type="molecule type" value="Genomic_DNA"/>
</dbReference>
<dbReference type="Gene3D" id="2.120.10.80">
    <property type="entry name" value="Kelch-type beta propeller"/>
    <property type="match status" value="1"/>
</dbReference>
<dbReference type="SUPFAM" id="SSF117281">
    <property type="entry name" value="Kelch motif"/>
    <property type="match status" value="1"/>
</dbReference>
<evidence type="ECO:0000313" key="4">
    <source>
        <dbReference type="Proteomes" id="UP000321570"/>
    </source>
</evidence>
<dbReference type="AlphaFoldDB" id="A0A564XZP5"/>
<evidence type="ECO:0000313" key="3">
    <source>
        <dbReference type="EMBL" id="VUZ39998.1"/>
    </source>
</evidence>
<evidence type="ECO:0000256" key="1">
    <source>
        <dbReference type="ARBA" id="ARBA00022441"/>
    </source>
</evidence>
<evidence type="ECO:0000256" key="2">
    <source>
        <dbReference type="ARBA" id="ARBA00022737"/>
    </source>
</evidence>
<reference evidence="3 4" key="1">
    <citation type="submission" date="2019-07" db="EMBL/GenBank/DDBJ databases">
        <authorList>
            <person name="Jastrzebski P J."/>
            <person name="Paukszto L."/>
            <person name="Jastrzebski P J."/>
        </authorList>
    </citation>
    <scope>NUCLEOTIDE SEQUENCE [LARGE SCALE GENOMIC DNA]</scope>
    <source>
        <strain evidence="3 4">WMS-il1</strain>
    </source>
</reference>
<protein>
    <submittedName>
        <fullName evidence="3">Uncharacterized protein</fullName>
    </submittedName>
</protein>
<keyword evidence="1" id="KW-0880">Kelch repeat</keyword>
<sequence>MPSPSTEPKEQTSTSGERLAIFRRQNNDMHVWVYNTECSKVDVEHKIPAKRFTKIFAFQYKLVLIGGIPESRSVDLFNPSTGQISPLPDMIHTRESPTCEATENEIFVFSCSSPISAGAFFSEVYETASGRWSPLPPMIVERRHCSAVNIPDSGVLVIGGVGKGYVFLRTTELLTRRSGEGGEKWQWRPFPTMNDYHSGFPLSVYFQGRVFVVGFEQCVNTMEMLDVVVGDHWTILNLFGPPLETSLNVRSMVRVGSELFVRDFRQSDAYSIDLKISLERPNPKCRKRDIIPFGQLIAVNSINPSS</sequence>
<organism evidence="3 4">
    <name type="scientific">Hymenolepis diminuta</name>
    <name type="common">Rat tapeworm</name>
    <dbReference type="NCBI Taxonomy" id="6216"/>
    <lineage>
        <taxon>Eukaryota</taxon>
        <taxon>Metazoa</taxon>
        <taxon>Spiralia</taxon>
        <taxon>Lophotrochozoa</taxon>
        <taxon>Platyhelminthes</taxon>
        <taxon>Cestoda</taxon>
        <taxon>Eucestoda</taxon>
        <taxon>Cyclophyllidea</taxon>
        <taxon>Hymenolepididae</taxon>
        <taxon>Hymenolepis</taxon>
    </lineage>
</organism>
<dbReference type="Proteomes" id="UP000321570">
    <property type="component" value="Unassembled WGS sequence"/>
</dbReference>
<dbReference type="InterPro" id="IPR015915">
    <property type="entry name" value="Kelch-typ_b-propeller"/>
</dbReference>
<dbReference type="PANTHER" id="PTHR24412">
    <property type="entry name" value="KELCH PROTEIN"/>
    <property type="match status" value="1"/>
</dbReference>
<accession>A0A564XZP5</accession>